<name>A0A1H2ULD0_9BACI</name>
<protein>
    <submittedName>
        <fullName evidence="2">Peptidoglycan L-alanyl-D-glutamate endopeptidase CwlK</fullName>
    </submittedName>
</protein>
<dbReference type="CDD" id="cd14845">
    <property type="entry name" value="L-Ala-D-Glu_peptidase_like"/>
    <property type="match status" value="1"/>
</dbReference>
<reference evidence="2 3" key="1">
    <citation type="submission" date="2016-10" db="EMBL/GenBank/DDBJ databases">
        <authorList>
            <person name="de Groot N.N."/>
        </authorList>
    </citation>
    <scope>NUCLEOTIDE SEQUENCE [LARGE SCALE GENOMIC DNA]</scope>
    <source>
        <strain evidence="2 3">DSM 23126</strain>
    </source>
</reference>
<feature type="domain" description="Peptidase M15C" evidence="1">
    <location>
        <begin position="95"/>
        <end position="163"/>
    </location>
</feature>
<dbReference type="Pfam" id="PF13539">
    <property type="entry name" value="Peptidase_M15_4"/>
    <property type="match status" value="1"/>
</dbReference>
<accession>A0A1H2ULD0</accession>
<dbReference type="Proteomes" id="UP000199488">
    <property type="component" value="Unassembled WGS sequence"/>
</dbReference>
<evidence type="ECO:0000259" key="1">
    <source>
        <dbReference type="Pfam" id="PF13539"/>
    </source>
</evidence>
<gene>
    <name evidence="2" type="ORF">SAMN05421781_1753</name>
</gene>
<dbReference type="InterPro" id="IPR052179">
    <property type="entry name" value="DD-CPase-like"/>
</dbReference>
<organism evidence="2 3">
    <name type="scientific">Marinococcus luteus</name>
    <dbReference type="NCBI Taxonomy" id="1122204"/>
    <lineage>
        <taxon>Bacteria</taxon>
        <taxon>Bacillati</taxon>
        <taxon>Bacillota</taxon>
        <taxon>Bacilli</taxon>
        <taxon>Bacillales</taxon>
        <taxon>Bacillaceae</taxon>
        <taxon>Marinococcus</taxon>
    </lineage>
</organism>
<evidence type="ECO:0000313" key="2">
    <source>
        <dbReference type="EMBL" id="SDW56294.1"/>
    </source>
</evidence>
<dbReference type="SUPFAM" id="SSF55166">
    <property type="entry name" value="Hedgehog/DD-peptidase"/>
    <property type="match status" value="1"/>
</dbReference>
<dbReference type="Gene3D" id="3.30.1380.10">
    <property type="match status" value="1"/>
</dbReference>
<sequence length="180" mass="20458">MKRHVLLLMTGLLLILVVLGWNSRQNPLPEVEAGEVIEQNSLHPVVEERKNEWVQRAEQQGIEVVVTDEYRSVEEQDALYAQGRTTQGEIVTQARGGESYHNYGLAVDFALRTPDGELVWDMERDDNGNGEADWTEAVEIAKELGFSWGGDWPGFKDYPHLEMTFDLSLEELRAAEQQNT</sequence>
<dbReference type="InterPro" id="IPR039561">
    <property type="entry name" value="Peptidase_M15C"/>
</dbReference>
<dbReference type="STRING" id="1122204.SAMN05421781_1753"/>
<dbReference type="RefSeq" id="WP_245724053.1">
    <property type="nucleotide sequence ID" value="NZ_FNNC01000003.1"/>
</dbReference>
<dbReference type="EMBL" id="FNNC01000003">
    <property type="protein sequence ID" value="SDW56294.1"/>
    <property type="molecule type" value="Genomic_DNA"/>
</dbReference>
<dbReference type="InterPro" id="IPR009045">
    <property type="entry name" value="Zn_M74/Hedgehog-like"/>
</dbReference>
<proteinExistence type="predicted"/>
<evidence type="ECO:0000313" key="3">
    <source>
        <dbReference type="Proteomes" id="UP000199488"/>
    </source>
</evidence>
<dbReference type="AlphaFoldDB" id="A0A1H2ULD0"/>
<keyword evidence="3" id="KW-1185">Reference proteome</keyword>
<dbReference type="PANTHER" id="PTHR34385:SF1">
    <property type="entry name" value="PEPTIDOGLYCAN L-ALANYL-D-GLUTAMATE ENDOPEPTIDASE CWLK"/>
    <property type="match status" value="1"/>
</dbReference>
<dbReference type="GO" id="GO:0008233">
    <property type="term" value="F:peptidase activity"/>
    <property type="evidence" value="ECO:0007669"/>
    <property type="project" value="InterPro"/>
</dbReference>
<dbReference type="PANTHER" id="PTHR34385">
    <property type="entry name" value="D-ALANYL-D-ALANINE CARBOXYPEPTIDASE"/>
    <property type="match status" value="1"/>
</dbReference>